<keyword evidence="1" id="KW-0812">Transmembrane</keyword>
<protein>
    <submittedName>
        <fullName evidence="2">Uncharacterized protein</fullName>
    </submittedName>
</protein>
<dbReference type="AlphaFoldDB" id="A0A9Q1MW01"/>
<reference evidence="3" key="1">
    <citation type="journal article" date="2023" name="Proc. Natl. Acad. Sci. U.S.A.">
        <title>Genomic and structural basis for evolution of tropane alkaloid biosynthesis.</title>
        <authorList>
            <person name="Wanga Y.-J."/>
            <person name="Taina T."/>
            <person name="Yua J.-Y."/>
            <person name="Lia J."/>
            <person name="Xua B."/>
            <person name="Chenc J."/>
            <person name="D'Auriad J.C."/>
            <person name="Huanga J.-P."/>
            <person name="Huanga S.-X."/>
        </authorList>
    </citation>
    <scope>NUCLEOTIDE SEQUENCE [LARGE SCALE GENOMIC DNA]</scope>
    <source>
        <strain evidence="3">cv. KIB-2019</strain>
    </source>
</reference>
<keyword evidence="3" id="KW-1185">Reference proteome</keyword>
<dbReference type="OrthoDB" id="1649181at2759"/>
<name>A0A9Q1MW01_9SOLA</name>
<accession>A0A9Q1MW01</accession>
<evidence type="ECO:0000256" key="1">
    <source>
        <dbReference type="SAM" id="Phobius"/>
    </source>
</evidence>
<evidence type="ECO:0000313" key="2">
    <source>
        <dbReference type="EMBL" id="KAJ8570126.1"/>
    </source>
</evidence>
<comment type="caution">
    <text evidence="2">The sequence shown here is derived from an EMBL/GenBank/DDBJ whole genome shotgun (WGS) entry which is preliminary data.</text>
</comment>
<keyword evidence="1" id="KW-1133">Transmembrane helix</keyword>
<dbReference type="EMBL" id="JAJAGQ010000002">
    <property type="protein sequence ID" value="KAJ8570126.1"/>
    <property type="molecule type" value="Genomic_DNA"/>
</dbReference>
<organism evidence="2 3">
    <name type="scientific">Anisodus acutangulus</name>
    <dbReference type="NCBI Taxonomy" id="402998"/>
    <lineage>
        <taxon>Eukaryota</taxon>
        <taxon>Viridiplantae</taxon>
        <taxon>Streptophyta</taxon>
        <taxon>Embryophyta</taxon>
        <taxon>Tracheophyta</taxon>
        <taxon>Spermatophyta</taxon>
        <taxon>Magnoliopsida</taxon>
        <taxon>eudicotyledons</taxon>
        <taxon>Gunneridae</taxon>
        <taxon>Pentapetalae</taxon>
        <taxon>asterids</taxon>
        <taxon>lamiids</taxon>
        <taxon>Solanales</taxon>
        <taxon>Solanaceae</taxon>
        <taxon>Solanoideae</taxon>
        <taxon>Hyoscyameae</taxon>
        <taxon>Anisodus</taxon>
    </lineage>
</organism>
<gene>
    <name evidence="2" type="ORF">K7X08_006703</name>
</gene>
<dbReference type="PANTHER" id="PTHR34956:SF1">
    <property type="entry name" value="DUF4005 DOMAIN-CONTAINING PROTEIN"/>
    <property type="match status" value="1"/>
</dbReference>
<sequence>MEIFKRNIGTFRDEFEGDDFYDELRRQVLILTAEEDGDYYGHQSNEIKNTNRVEMKSSLVLQQPKGIQFYWCGDREDNNKVPKWLSDLWRKGNRDEVFNGTGVFIPHIVKSRRRKWKTTERGKAYKPVGTGNCYLLVVLIITINSMYHI</sequence>
<dbReference type="Proteomes" id="UP001152561">
    <property type="component" value="Unassembled WGS sequence"/>
</dbReference>
<evidence type="ECO:0000313" key="3">
    <source>
        <dbReference type="Proteomes" id="UP001152561"/>
    </source>
</evidence>
<proteinExistence type="predicted"/>
<feature type="transmembrane region" description="Helical" evidence="1">
    <location>
        <begin position="124"/>
        <end position="147"/>
    </location>
</feature>
<keyword evidence="1" id="KW-0472">Membrane</keyword>
<dbReference type="PANTHER" id="PTHR34956">
    <property type="entry name" value="OS05G0397300 PROTEIN"/>
    <property type="match status" value="1"/>
</dbReference>